<dbReference type="Proteomes" id="UP000019141">
    <property type="component" value="Unassembled WGS sequence"/>
</dbReference>
<dbReference type="HOGENOM" id="CLU_2521424_0_0_7"/>
<accession>W4L330</accession>
<reference evidence="1 2" key="1">
    <citation type="journal article" date="2014" name="Nature">
        <title>An environmental bacterial taxon with a large and distinct metabolic repertoire.</title>
        <authorList>
            <person name="Wilson M.C."/>
            <person name="Mori T."/>
            <person name="Ruckert C."/>
            <person name="Uria A.R."/>
            <person name="Helf M.J."/>
            <person name="Takada K."/>
            <person name="Gernert C."/>
            <person name="Steffens U.A."/>
            <person name="Heycke N."/>
            <person name="Schmitt S."/>
            <person name="Rinke C."/>
            <person name="Helfrich E.J."/>
            <person name="Brachmann A.O."/>
            <person name="Gurgui C."/>
            <person name="Wakimoto T."/>
            <person name="Kracht M."/>
            <person name="Crusemann M."/>
            <person name="Hentschel U."/>
            <person name="Abe I."/>
            <person name="Matsunaga S."/>
            <person name="Kalinowski J."/>
            <person name="Takeyama H."/>
            <person name="Piel J."/>
        </authorList>
    </citation>
    <scope>NUCLEOTIDE SEQUENCE [LARGE SCALE GENOMIC DNA]</scope>
    <source>
        <strain evidence="2">TSY1</strain>
    </source>
</reference>
<name>W4L330_ENTF1</name>
<protein>
    <submittedName>
        <fullName evidence="1">Uncharacterized protein</fullName>
    </submittedName>
</protein>
<evidence type="ECO:0000313" key="1">
    <source>
        <dbReference type="EMBL" id="ETW92437.1"/>
    </source>
</evidence>
<comment type="caution">
    <text evidence="1">The sequence shown here is derived from an EMBL/GenBank/DDBJ whole genome shotgun (WGS) entry which is preliminary data.</text>
</comment>
<proteinExistence type="predicted"/>
<organism evidence="1 2">
    <name type="scientific">Entotheonella factor</name>
    <dbReference type="NCBI Taxonomy" id="1429438"/>
    <lineage>
        <taxon>Bacteria</taxon>
        <taxon>Pseudomonadati</taxon>
        <taxon>Nitrospinota/Tectimicrobiota group</taxon>
        <taxon>Candidatus Tectimicrobiota</taxon>
        <taxon>Candidatus Entotheonellia</taxon>
        <taxon>Candidatus Entotheonellales</taxon>
        <taxon>Candidatus Entotheonellaceae</taxon>
        <taxon>Candidatus Entotheonella</taxon>
    </lineage>
</organism>
<dbReference type="AlphaFoldDB" id="W4L330"/>
<gene>
    <name evidence="1" type="ORF">ETSY1_43630</name>
</gene>
<evidence type="ECO:0000313" key="2">
    <source>
        <dbReference type="Proteomes" id="UP000019141"/>
    </source>
</evidence>
<dbReference type="EMBL" id="AZHW01001483">
    <property type="protein sequence ID" value="ETW92437.1"/>
    <property type="molecule type" value="Genomic_DNA"/>
</dbReference>
<keyword evidence="2" id="KW-1185">Reference proteome</keyword>
<sequence length="84" mass="9382">MARSKEAEAQSIPHDDPLPVAEVRHLALFPSTSWDDDCPATRRYLARQKRRAQTELGLEAVMVQDERGFLALWTGAGHDLSHSA</sequence>